<evidence type="ECO:0000259" key="16">
    <source>
        <dbReference type="Pfam" id="PF16491"/>
    </source>
</evidence>
<evidence type="ECO:0000256" key="3">
    <source>
        <dbReference type="ARBA" id="ARBA00022692"/>
    </source>
</evidence>
<keyword evidence="7 12" id="KW-0862">Zinc</keyword>
<evidence type="ECO:0000256" key="12">
    <source>
        <dbReference type="PIRSR" id="PIRSR627057-2"/>
    </source>
</evidence>
<evidence type="ECO:0000256" key="13">
    <source>
        <dbReference type="RuleBase" id="RU003983"/>
    </source>
</evidence>
<feature type="binding site" evidence="12">
    <location>
        <position position="278"/>
    </location>
    <ligand>
        <name>Zn(2+)</name>
        <dbReference type="ChEBI" id="CHEBI:29105"/>
        <note>catalytic</note>
    </ligand>
</feature>
<reference evidence="17 18" key="1">
    <citation type="submission" date="2016-11" db="EMBL/GenBank/DDBJ databases">
        <authorList>
            <person name="Jaros S."/>
            <person name="Januszkiewicz K."/>
            <person name="Wedrychowicz H."/>
        </authorList>
    </citation>
    <scope>NUCLEOTIDE SEQUENCE [LARGE SCALE GENOMIC DNA]</scope>
    <source>
        <strain evidence="17 18">DSM 17737</strain>
    </source>
</reference>
<accession>A0A1N6G6C2</accession>
<feature type="binding site" evidence="12">
    <location>
        <position position="356"/>
    </location>
    <ligand>
        <name>Zn(2+)</name>
        <dbReference type="ChEBI" id="CHEBI:29105"/>
        <note>catalytic</note>
    </ligand>
</feature>
<evidence type="ECO:0000259" key="15">
    <source>
        <dbReference type="Pfam" id="PF01435"/>
    </source>
</evidence>
<evidence type="ECO:0000256" key="8">
    <source>
        <dbReference type="ARBA" id="ARBA00022989"/>
    </source>
</evidence>
<dbReference type="OrthoDB" id="9781930at2"/>
<dbReference type="AlphaFoldDB" id="A0A1N6G6C2"/>
<feature type="transmembrane region" description="Helical" evidence="14">
    <location>
        <begin position="330"/>
        <end position="351"/>
    </location>
</feature>
<keyword evidence="3 14" id="KW-0812">Transmembrane</keyword>
<dbReference type="GO" id="GO:0071586">
    <property type="term" value="P:CAAX-box protein processing"/>
    <property type="evidence" value="ECO:0007669"/>
    <property type="project" value="InterPro"/>
</dbReference>
<dbReference type="EMBL" id="FSRE01000003">
    <property type="protein sequence ID" value="SIO03096.1"/>
    <property type="molecule type" value="Genomic_DNA"/>
</dbReference>
<feature type="transmembrane region" description="Helical" evidence="14">
    <location>
        <begin position="143"/>
        <end position="168"/>
    </location>
</feature>
<feature type="transmembrane region" description="Helical" evidence="14">
    <location>
        <begin position="6"/>
        <end position="24"/>
    </location>
</feature>
<dbReference type="InterPro" id="IPR027057">
    <property type="entry name" value="CAXX_Prtase_1"/>
</dbReference>
<dbReference type="CDD" id="cd07343">
    <property type="entry name" value="M48A_Zmpste24p_like"/>
    <property type="match status" value="1"/>
</dbReference>
<dbReference type="GO" id="GO:0004222">
    <property type="term" value="F:metalloendopeptidase activity"/>
    <property type="evidence" value="ECO:0007669"/>
    <property type="project" value="InterPro"/>
</dbReference>
<evidence type="ECO:0000256" key="2">
    <source>
        <dbReference type="ARBA" id="ARBA00022670"/>
    </source>
</evidence>
<dbReference type="Pfam" id="PF01435">
    <property type="entry name" value="Peptidase_M48"/>
    <property type="match status" value="1"/>
</dbReference>
<feature type="active site" evidence="11">
    <location>
        <position position="279"/>
    </location>
</feature>
<protein>
    <submittedName>
        <fullName evidence="17">STE24 endopeptidase</fullName>
    </submittedName>
</protein>
<feature type="active site" description="Proton donor" evidence="11">
    <location>
        <position position="360"/>
    </location>
</feature>
<keyword evidence="2 13" id="KW-0645">Protease</keyword>
<evidence type="ECO:0000256" key="7">
    <source>
        <dbReference type="ARBA" id="ARBA00022833"/>
    </source>
</evidence>
<evidence type="ECO:0000256" key="9">
    <source>
        <dbReference type="ARBA" id="ARBA00023049"/>
    </source>
</evidence>
<name>A0A1N6G6C2_9GAMM</name>
<dbReference type="InterPro" id="IPR032456">
    <property type="entry name" value="Peptidase_M48_N"/>
</dbReference>
<evidence type="ECO:0000256" key="6">
    <source>
        <dbReference type="ARBA" id="ARBA00022824"/>
    </source>
</evidence>
<feature type="domain" description="CAAX prenyl protease 1 N-terminal" evidence="16">
    <location>
        <begin position="33"/>
        <end position="205"/>
    </location>
</feature>
<keyword evidence="18" id="KW-1185">Reference proteome</keyword>
<dbReference type="Gene3D" id="3.30.2010.10">
    <property type="entry name" value="Metalloproteases ('zincins'), catalytic domain"/>
    <property type="match status" value="1"/>
</dbReference>
<evidence type="ECO:0000256" key="10">
    <source>
        <dbReference type="ARBA" id="ARBA00023136"/>
    </source>
</evidence>
<gene>
    <name evidence="17" type="ORF">SAMN05443662_1212</name>
</gene>
<dbReference type="Pfam" id="PF16491">
    <property type="entry name" value="Peptidase_M48_N"/>
    <property type="match status" value="1"/>
</dbReference>
<organism evidence="17 18">
    <name type="scientific">Sulfurivirga caldicuralii</name>
    <dbReference type="NCBI Taxonomy" id="364032"/>
    <lineage>
        <taxon>Bacteria</taxon>
        <taxon>Pseudomonadati</taxon>
        <taxon>Pseudomonadota</taxon>
        <taxon>Gammaproteobacteria</taxon>
        <taxon>Thiotrichales</taxon>
        <taxon>Piscirickettsiaceae</taxon>
        <taxon>Sulfurivirga</taxon>
    </lineage>
</organism>
<dbReference type="Proteomes" id="UP000198461">
    <property type="component" value="Unassembled WGS sequence"/>
</dbReference>
<feature type="domain" description="Peptidase M48" evidence="15">
    <location>
        <begin position="208"/>
        <end position="412"/>
    </location>
</feature>
<evidence type="ECO:0000313" key="18">
    <source>
        <dbReference type="Proteomes" id="UP000198461"/>
    </source>
</evidence>
<evidence type="ECO:0000256" key="1">
    <source>
        <dbReference type="ARBA" id="ARBA00004477"/>
    </source>
</evidence>
<evidence type="ECO:0000256" key="14">
    <source>
        <dbReference type="SAM" id="Phobius"/>
    </source>
</evidence>
<evidence type="ECO:0000313" key="17">
    <source>
        <dbReference type="EMBL" id="SIO03096.1"/>
    </source>
</evidence>
<evidence type="ECO:0000256" key="11">
    <source>
        <dbReference type="PIRSR" id="PIRSR627057-1"/>
    </source>
</evidence>
<sequence length="419" mass="48206">MNWISELFIAALTLHVIIELVLNVRQSVKVGLSRKAVPEPFADRITLEDHQKAVDYTRAKLRLARQQLFFDAAILYVMTLGGGFEALYRLWLDSGLAPLWRETGFVLTTLWLLSLLHLPFQLIRTFKIEAEFGFNRTTPRQFVIDLIKGWLLGAALGIPIVAALVWLMQQLLDAQWWLWAWALWMGFNLFILWAWPRWIAPLFNKFTPLEDDTLRQRIENLLARTGFASNGVFVMDGSRRSSHGNAYFAGMGRNKRIVFFDTLLEKLEPEEIEAVLAHELGHFRHGHIKKRLLLSALISLAGFWLLNWLMQQPEFFTGLGVQPPSPGTALVLFVTAVPVFFFWLGPLMALLSRKHEFEADAFAAEQVGSDAMIRALLKLYRDNAAPLVQDEWYSAWHDSHPPAPVRIEHLQRHKEQHHD</sequence>
<dbReference type="PANTHER" id="PTHR10120">
    <property type="entry name" value="CAAX PRENYL PROTEASE 1"/>
    <property type="match status" value="1"/>
</dbReference>
<feature type="transmembrane region" description="Helical" evidence="14">
    <location>
        <begin position="68"/>
        <end position="91"/>
    </location>
</feature>
<dbReference type="GO" id="GO:0046872">
    <property type="term" value="F:metal ion binding"/>
    <property type="evidence" value="ECO:0007669"/>
    <property type="project" value="UniProtKB-KW"/>
</dbReference>
<dbReference type="FunFam" id="3.30.2010.10:FF:000002">
    <property type="entry name" value="CAAX prenyl protease"/>
    <property type="match status" value="1"/>
</dbReference>
<feature type="transmembrane region" description="Helical" evidence="14">
    <location>
        <begin position="174"/>
        <end position="195"/>
    </location>
</feature>
<keyword evidence="4 12" id="KW-0479">Metal-binding</keyword>
<comment type="cofactor">
    <cofactor evidence="12 13">
        <name>Zn(2+)</name>
        <dbReference type="ChEBI" id="CHEBI:29105"/>
    </cofactor>
    <text evidence="12 13">Binds 1 zinc ion per subunit.</text>
</comment>
<proteinExistence type="inferred from homology"/>
<keyword evidence="6" id="KW-0256">Endoplasmic reticulum</keyword>
<dbReference type="InterPro" id="IPR001915">
    <property type="entry name" value="Peptidase_M48"/>
</dbReference>
<keyword evidence="10 14" id="KW-0472">Membrane</keyword>
<evidence type="ECO:0000256" key="4">
    <source>
        <dbReference type="ARBA" id="ARBA00022723"/>
    </source>
</evidence>
<evidence type="ECO:0000256" key="5">
    <source>
        <dbReference type="ARBA" id="ARBA00022801"/>
    </source>
</evidence>
<comment type="similarity">
    <text evidence="13">Belongs to the peptidase M48 family.</text>
</comment>
<keyword evidence="5 13" id="KW-0378">Hydrolase</keyword>
<keyword evidence="9 13" id="KW-0482">Metalloprotease</keyword>
<dbReference type="RefSeq" id="WP_074201500.1">
    <property type="nucleotide sequence ID" value="NZ_FSRE01000003.1"/>
</dbReference>
<feature type="transmembrane region" description="Helical" evidence="14">
    <location>
        <begin position="292"/>
        <end position="310"/>
    </location>
</feature>
<dbReference type="STRING" id="364032.SAMN05443662_1212"/>
<comment type="subcellular location">
    <subcellularLocation>
        <location evidence="1">Endoplasmic reticulum membrane</location>
        <topology evidence="1">Multi-pass membrane protein</topology>
    </subcellularLocation>
</comment>
<feature type="binding site" evidence="12">
    <location>
        <position position="282"/>
    </location>
    <ligand>
        <name>Zn(2+)</name>
        <dbReference type="ChEBI" id="CHEBI:29105"/>
        <note>catalytic</note>
    </ligand>
</feature>
<keyword evidence="8 14" id="KW-1133">Transmembrane helix</keyword>
<feature type="transmembrane region" description="Helical" evidence="14">
    <location>
        <begin position="103"/>
        <end position="123"/>
    </location>
</feature>